<dbReference type="EMBL" id="LHQS01000002">
    <property type="protein sequence ID" value="RXE56171.1"/>
    <property type="molecule type" value="Genomic_DNA"/>
</dbReference>
<name>A0A498GZT0_9EURY</name>
<organism evidence="3 4">
    <name type="scientific">Methanoculleus taiwanensis</name>
    <dbReference type="NCBI Taxonomy" id="1550565"/>
    <lineage>
        <taxon>Archaea</taxon>
        <taxon>Methanobacteriati</taxon>
        <taxon>Methanobacteriota</taxon>
        <taxon>Stenosarchaea group</taxon>
        <taxon>Methanomicrobia</taxon>
        <taxon>Methanomicrobiales</taxon>
        <taxon>Methanomicrobiaceae</taxon>
        <taxon>Methanoculleus</taxon>
    </lineage>
</organism>
<feature type="compositionally biased region" description="Low complexity" evidence="1">
    <location>
        <begin position="49"/>
        <end position="68"/>
    </location>
</feature>
<reference evidence="3 4" key="1">
    <citation type="journal article" date="2015" name="Int. J. Syst. Evol. Microbiol.">
        <title>Methanoculleus taiwanensis sp. nov., a methanogen isolated from deep marine sediment at the deformation front area near Taiwan.</title>
        <authorList>
            <person name="Weng C.Y."/>
            <person name="Chen S.C."/>
            <person name="Lai M.C."/>
            <person name="Wu S.Y."/>
            <person name="Lin S."/>
            <person name="Yang T.F."/>
            <person name="Chen P.C."/>
        </authorList>
    </citation>
    <scope>NUCLEOTIDE SEQUENCE [LARGE SCALE GENOMIC DNA]</scope>
    <source>
        <strain evidence="3 4">CYW4</strain>
    </source>
</reference>
<feature type="region of interest" description="Disordered" evidence="1">
    <location>
        <begin position="49"/>
        <end position="83"/>
    </location>
</feature>
<dbReference type="Proteomes" id="UP000290932">
    <property type="component" value="Unassembled WGS sequence"/>
</dbReference>
<feature type="compositionally biased region" description="Polar residues" evidence="1">
    <location>
        <begin position="201"/>
        <end position="211"/>
    </location>
</feature>
<keyword evidence="2" id="KW-0472">Membrane</keyword>
<feature type="transmembrane region" description="Helical" evidence="2">
    <location>
        <begin position="265"/>
        <end position="283"/>
    </location>
</feature>
<feature type="region of interest" description="Disordered" evidence="1">
    <location>
        <begin position="197"/>
        <end position="235"/>
    </location>
</feature>
<evidence type="ECO:0000313" key="3">
    <source>
        <dbReference type="EMBL" id="RXE56171.1"/>
    </source>
</evidence>
<evidence type="ECO:0000313" key="4">
    <source>
        <dbReference type="Proteomes" id="UP000290932"/>
    </source>
</evidence>
<feature type="compositionally biased region" description="Low complexity" evidence="1">
    <location>
        <begin position="212"/>
        <end position="235"/>
    </location>
</feature>
<dbReference type="AlphaFoldDB" id="A0A498GZT0"/>
<gene>
    <name evidence="3" type="ORF">ABH15_08410</name>
</gene>
<evidence type="ECO:0000256" key="2">
    <source>
        <dbReference type="SAM" id="Phobius"/>
    </source>
</evidence>
<proteinExistence type="predicted"/>
<keyword evidence="2" id="KW-0812">Transmembrane</keyword>
<feature type="compositionally biased region" description="Acidic residues" evidence="1">
    <location>
        <begin position="69"/>
        <end position="83"/>
    </location>
</feature>
<keyword evidence="2" id="KW-1133">Transmembrane helix</keyword>
<accession>A0A498GZT0</accession>
<protein>
    <submittedName>
        <fullName evidence="3">Uncharacterized protein</fullName>
    </submittedName>
</protein>
<sequence length="288" mass="30178">MAVLVAGCIIAMPAVAEVVSPTEPPTEIPFGDITTNETVATETVTPIETETGTPAATEAPVGEQAVTETETETPTEMVTETETEAPVAGAVVDNVSDGAPIQVQPGDTITVTSETQVYDLTGLRNTTGGEDLAITELRAYDNNNPETGTPVNTVEISDDANVELAAADFGGTFGIYYPYDGQDVVDNSITVNEEAGGVVDNGTTADNETSNETMTTEETMTPEMTETPAETMTTEEVTTEMTAQPTFTTMQEETAAPTPTATTPLSIPIVLGALGIFGLLIVMRRNKR</sequence>
<comment type="caution">
    <text evidence="3">The sequence shown here is derived from an EMBL/GenBank/DDBJ whole genome shotgun (WGS) entry which is preliminary data.</text>
</comment>
<keyword evidence="4" id="KW-1185">Reference proteome</keyword>
<evidence type="ECO:0000256" key="1">
    <source>
        <dbReference type="SAM" id="MobiDB-lite"/>
    </source>
</evidence>